<name>A0A2A4CND2_9RHOB</name>
<sequence>MTTGANILPNLSVPPIANNRVVALAYDGLCTFEFGIVAEIFGLARPEMGPNWYRFASAAIEPGPLRAQGGITVQADGGLDLVAKAGLVVVPGWRGVDAPVPPALIEALRAAHARGARLASICSGAFVLGATGLLEGQAATTHWRYEEAFRARFPRVDLHPDQLYIDADPIFTSAGSAAGMDLGLHIIRRDFGAEAANSVARRLVMPAHRAGGQAQFLPRPVPRDHETERLAPILDQLRADLSKTPSIRSLAARAGLSERTFLRRFAEATGTTPQRYLAETRIARAAELLESSEAAIKAIAEASGFGSAALLRHHFHARYGLSPSAFRHRFSRTTAQA</sequence>
<dbReference type="PANTHER" id="PTHR43130">
    <property type="entry name" value="ARAC-FAMILY TRANSCRIPTIONAL REGULATOR"/>
    <property type="match status" value="1"/>
</dbReference>
<accession>A0A2A4CND2</accession>
<dbReference type="SMART" id="SM00342">
    <property type="entry name" value="HTH_ARAC"/>
    <property type="match status" value="1"/>
</dbReference>
<keyword evidence="5" id="KW-1185">Reference proteome</keyword>
<dbReference type="GO" id="GO:0003700">
    <property type="term" value="F:DNA-binding transcription factor activity"/>
    <property type="evidence" value="ECO:0007669"/>
    <property type="project" value="InterPro"/>
</dbReference>
<organism evidence="4 5">
    <name type="scientific">Pseudothioclava arenosa</name>
    <dbReference type="NCBI Taxonomy" id="1795308"/>
    <lineage>
        <taxon>Bacteria</taxon>
        <taxon>Pseudomonadati</taxon>
        <taxon>Pseudomonadota</taxon>
        <taxon>Alphaproteobacteria</taxon>
        <taxon>Rhodobacterales</taxon>
        <taxon>Paracoccaceae</taxon>
        <taxon>Pseudothioclava</taxon>
    </lineage>
</organism>
<dbReference type="Gene3D" id="1.10.10.60">
    <property type="entry name" value="Homeodomain-like"/>
    <property type="match status" value="2"/>
</dbReference>
<protein>
    <submittedName>
        <fullName evidence="4">Transcriptional regulator FtrA</fullName>
    </submittedName>
</protein>
<feature type="domain" description="HTH araC/xylS-type" evidence="3">
    <location>
        <begin position="231"/>
        <end position="329"/>
    </location>
</feature>
<comment type="caution">
    <text evidence="4">The sequence shown here is derived from an EMBL/GenBank/DDBJ whole genome shotgun (WGS) entry which is preliminary data.</text>
</comment>
<proteinExistence type="predicted"/>
<dbReference type="GO" id="GO:0043565">
    <property type="term" value="F:sequence-specific DNA binding"/>
    <property type="evidence" value="ECO:0007669"/>
    <property type="project" value="InterPro"/>
</dbReference>
<reference evidence="4 5" key="1">
    <citation type="submission" date="2017-09" db="EMBL/GenBank/DDBJ databases">
        <title>A multilocus sequence analysis scheme for characterization of bacteria in the genus Thioclava.</title>
        <authorList>
            <person name="Liu Y."/>
            <person name="Shao Z."/>
        </authorList>
    </citation>
    <scope>NUCLEOTIDE SEQUENCE [LARGE SCALE GENOMIC DNA]</scope>
    <source>
        <strain evidence="4 5">CAU 1312</strain>
    </source>
</reference>
<dbReference type="InterPro" id="IPR029062">
    <property type="entry name" value="Class_I_gatase-like"/>
</dbReference>
<dbReference type="AlphaFoldDB" id="A0A2A4CND2"/>
<dbReference type="Pfam" id="PF01965">
    <property type="entry name" value="DJ-1_PfpI"/>
    <property type="match status" value="1"/>
</dbReference>
<dbReference type="InterPro" id="IPR052158">
    <property type="entry name" value="INH-QAR"/>
</dbReference>
<dbReference type="CDD" id="cd03137">
    <property type="entry name" value="GATase1_AraC_1"/>
    <property type="match status" value="1"/>
</dbReference>
<dbReference type="PROSITE" id="PS01124">
    <property type="entry name" value="HTH_ARAC_FAMILY_2"/>
    <property type="match status" value="1"/>
</dbReference>
<keyword evidence="1" id="KW-0805">Transcription regulation</keyword>
<dbReference type="EMBL" id="NTJD01000012">
    <property type="protein sequence ID" value="PCD75614.1"/>
    <property type="molecule type" value="Genomic_DNA"/>
</dbReference>
<evidence type="ECO:0000313" key="4">
    <source>
        <dbReference type="EMBL" id="PCD75614.1"/>
    </source>
</evidence>
<dbReference type="OrthoDB" id="186587at2"/>
<dbReference type="SUPFAM" id="SSF52317">
    <property type="entry name" value="Class I glutamine amidotransferase-like"/>
    <property type="match status" value="1"/>
</dbReference>
<dbReference type="PANTHER" id="PTHR43130:SF3">
    <property type="entry name" value="HTH-TYPE TRANSCRIPTIONAL REGULATOR RV1931C"/>
    <property type="match status" value="1"/>
</dbReference>
<dbReference type="Gene3D" id="3.40.50.880">
    <property type="match status" value="1"/>
</dbReference>
<dbReference type="Pfam" id="PF12833">
    <property type="entry name" value="HTH_18"/>
    <property type="match status" value="1"/>
</dbReference>
<evidence type="ECO:0000256" key="1">
    <source>
        <dbReference type="ARBA" id="ARBA00023015"/>
    </source>
</evidence>
<dbReference type="NCBIfam" id="NF006902">
    <property type="entry name" value="PRK09393.1"/>
    <property type="match status" value="1"/>
</dbReference>
<dbReference type="RefSeq" id="WP_096434452.1">
    <property type="nucleotide sequence ID" value="NZ_NTJD01000012.1"/>
</dbReference>
<keyword evidence="2" id="KW-0804">Transcription</keyword>
<evidence type="ECO:0000313" key="5">
    <source>
        <dbReference type="Proteomes" id="UP000243507"/>
    </source>
</evidence>
<dbReference type="InterPro" id="IPR018060">
    <property type="entry name" value="HTH_AraC"/>
</dbReference>
<gene>
    <name evidence="4" type="ORF">CLN94_13315</name>
</gene>
<dbReference type="InterPro" id="IPR002818">
    <property type="entry name" value="DJ-1/PfpI"/>
</dbReference>
<dbReference type="InterPro" id="IPR009057">
    <property type="entry name" value="Homeodomain-like_sf"/>
</dbReference>
<evidence type="ECO:0000259" key="3">
    <source>
        <dbReference type="PROSITE" id="PS01124"/>
    </source>
</evidence>
<dbReference type="Proteomes" id="UP000243507">
    <property type="component" value="Unassembled WGS sequence"/>
</dbReference>
<evidence type="ECO:0000256" key="2">
    <source>
        <dbReference type="ARBA" id="ARBA00023163"/>
    </source>
</evidence>
<dbReference type="SUPFAM" id="SSF46689">
    <property type="entry name" value="Homeodomain-like"/>
    <property type="match status" value="2"/>
</dbReference>